<dbReference type="Proteomes" id="UP000515697">
    <property type="component" value="Chromosome PVSEL_12"/>
</dbReference>
<dbReference type="GO" id="GO:0008270">
    <property type="term" value="F:zinc ion binding"/>
    <property type="evidence" value="ECO:0007669"/>
    <property type="project" value="InterPro"/>
</dbReference>
<feature type="compositionally biased region" description="Basic and acidic residues" evidence="2">
    <location>
        <begin position="685"/>
        <end position="700"/>
    </location>
</feature>
<dbReference type="EMBL" id="LR865433">
    <property type="protein sequence ID" value="CAD2110183.1"/>
    <property type="molecule type" value="Genomic_DNA"/>
</dbReference>
<dbReference type="SUPFAM" id="SSF57850">
    <property type="entry name" value="RING/U-box"/>
    <property type="match status" value="1"/>
</dbReference>
<feature type="compositionally biased region" description="Basic residues" evidence="2">
    <location>
        <begin position="1"/>
        <end position="17"/>
    </location>
</feature>
<dbReference type="VEuPathDB" id="PlasmoDB:PVBDA_1203810"/>
<dbReference type="PANTHER" id="PTHR24007:SF7">
    <property type="entry name" value="BRCA1-ASSOCIATED PROTEIN"/>
    <property type="match status" value="1"/>
</dbReference>
<feature type="coiled-coil region" evidence="1">
    <location>
        <begin position="1256"/>
        <end position="1283"/>
    </location>
</feature>
<proteinExistence type="predicted"/>
<protein>
    <recommendedName>
        <fullName evidence="3">UBP-type domain-containing protein</fullName>
    </recommendedName>
</protein>
<evidence type="ECO:0000256" key="1">
    <source>
        <dbReference type="SAM" id="Coils"/>
    </source>
</evidence>
<dbReference type="VEuPathDB" id="PlasmoDB:PVSEL_1203370"/>
<organism evidence="4 5">
    <name type="scientific">Plasmodium vinckei</name>
    <dbReference type="NCBI Taxonomy" id="5860"/>
    <lineage>
        <taxon>Eukaryota</taxon>
        <taxon>Sar</taxon>
        <taxon>Alveolata</taxon>
        <taxon>Apicomplexa</taxon>
        <taxon>Aconoidasida</taxon>
        <taxon>Haemosporida</taxon>
        <taxon>Plasmodiidae</taxon>
        <taxon>Plasmodium</taxon>
        <taxon>Plasmodium (Vinckeia)</taxon>
    </lineage>
</organism>
<name>A0A6V7T8U9_PLAVN</name>
<dbReference type="Pfam" id="PF02148">
    <property type="entry name" value="zf-UBP"/>
    <property type="match status" value="1"/>
</dbReference>
<dbReference type="GO" id="GO:0061630">
    <property type="term" value="F:ubiquitin protein ligase activity"/>
    <property type="evidence" value="ECO:0007669"/>
    <property type="project" value="TreeGrafter"/>
</dbReference>
<accession>A0A6V7T8U9</accession>
<dbReference type="GO" id="GO:0007265">
    <property type="term" value="P:Ras protein signal transduction"/>
    <property type="evidence" value="ECO:0007669"/>
    <property type="project" value="TreeGrafter"/>
</dbReference>
<keyword evidence="1" id="KW-0175">Coiled coil</keyword>
<evidence type="ECO:0000313" key="5">
    <source>
        <dbReference type="Proteomes" id="UP000515697"/>
    </source>
</evidence>
<dbReference type="GO" id="GO:0005737">
    <property type="term" value="C:cytoplasm"/>
    <property type="evidence" value="ECO:0007669"/>
    <property type="project" value="TreeGrafter"/>
</dbReference>
<sequence length="1383" mass="162439">MNKNKKKEKLKKKKKHTNSNLNLCNEINDGLSKNTDKPANAKKEICNNTNQLEIKKDDSSNTSENGKFINIEERKNENKNAHKIKQNIDTLNSHVHTIKMEMNKEKNIKEENCKISKTLNPKTNHELSKSQKEAPTIRTNSFEINTDEATDKEKTTPILKKIENKKGESAVDEVQKKDNYKVSKDDIYNLLSLNNMEEIEKNLNFIFPSINFDNNKSGGIGNTKNDDIKFEEEINKEISKFQKDIKDIHFCNNIKKGIKKNKYVNYEKNRNQLNSMCDTSLKNKKNIFIENEFVNFSEILIKGNSFLNLKKKIIKKNKKRKKKKSKTKLRTQNYKLVRELCLSDGTYAKEIRQKQRRNEKGTSKYYIFEYSCGNTKIQSITGYIICYKNYELYKNSNIKYLKNNNKCINIRENDRNGINISKIDPKKENIFEIDKCKNRSFNNNKIMNINSVNEKNISVLLCVNVSNCISPSAFLELLYPCDNFIFFLKVLNKKSYEEYMIYFLTFSIYTKKILNKAKKISFFNMKKKKKLKIYIVKGITMNVTSCITRNTNPDSYIKTNKFYNIALENKTICANNNMNDHNNIEKLQSMSNTNFINPFYLISQNKFQLSCAVCLEPLYSENLNKIISHIFNFSFQKKSVYITQKINASKIKCSADDSLFNNINSEFNTSSKIKKIKNNPCNSSIREEKTSRDIKSETSKIKKSNISDYNSKCSSKTDAGPSSIPPNANALYNNIFLEGYKTNDKHSRNSKEENKFQNYPSNYYYNNLNALNNYNLNEYAYYLSVTNLINNMQNKYNSQMKKEKKKSDIINNKNDKDRIKIFNNVPINILCSHIFHSNCLKRCCFTSCPICRYKQYNYEIANCDICKKKYNSKICLSCGFIGCSFNYDQIVKIKKKKIKEKKQLLKKKKILIKNISYIFNKIIKSFMPIYNSIILSLYYKSKIKCVYKIRTKQACGNKRKKNKYLSPNYNDKQTKYITYYSESHNENKKIFNPNNCTQNEETTNDTLLVLPSSDNIYMNNLKKFSKYIYIGKSANKKKNVSYYFSQSINKCIIKKDTKKKTVSKSKFQNNFDNTNTIQTNDKKEILDGGLNKSKINKEMNKSSIDNMNMKKMCVVENNRNVVIVEKYRKCFLKKKKKKIKDHAKKHFYETQHNYFFDVKKNSVYDYSSDIYIRKLINLKIQNKKFKNIYAGNIYTNGNNTSPNDEIINKKNIILYIYDFNQLLTALLESQKNSFLSCIYDLKINYENINLDNLNDINKCVKEIYILQEKNNNLKNEIKKKINTLMDKIKTNTDLSRELKNVETINEKLCADQRKQINNYDLKNEKKKNIIKEKQQIIKELNKQITDLNFHKLVSSKFSQNSEITNSSFMIGEKITNKSRFKKR</sequence>
<dbReference type="InterPro" id="IPR013083">
    <property type="entry name" value="Znf_RING/FYVE/PHD"/>
</dbReference>
<dbReference type="Gene3D" id="3.30.40.10">
    <property type="entry name" value="Zinc/RING finger domain, C3HC4 (zinc finger)"/>
    <property type="match status" value="1"/>
</dbReference>
<reference evidence="4 5" key="1">
    <citation type="submission" date="2020-08" db="EMBL/GenBank/DDBJ databases">
        <authorList>
            <person name="Ramaprasad A."/>
        </authorList>
    </citation>
    <scope>NUCLEOTIDE SEQUENCE [LARGE SCALE GENOMIC DNA]</scope>
</reference>
<dbReference type="GO" id="GO:0016567">
    <property type="term" value="P:protein ubiquitination"/>
    <property type="evidence" value="ECO:0007669"/>
    <property type="project" value="TreeGrafter"/>
</dbReference>
<dbReference type="VEuPathDB" id="PlasmoDB:PVLDE_1203870"/>
<feature type="domain" description="UBP-type" evidence="3">
    <location>
        <begin position="1138"/>
        <end position="1173"/>
    </location>
</feature>
<dbReference type="VEuPathDB" id="PlasmoDB:PVVCY_1203680"/>
<feature type="region of interest" description="Disordered" evidence="2">
    <location>
        <begin position="681"/>
        <end position="702"/>
    </location>
</feature>
<evidence type="ECO:0000259" key="3">
    <source>
        <dbReference type="Pfam" id="PF02148"/>
    </source>
</evidence>
<evidence type="ECO:0000256" key="2">
    <source>
        <dbReference type="SAM" id="MobiDB-lite"/>
    </source>
</evidence>
<feature type="region of interest" description="Disordered" evidence="2">
    <location>
        <begin position="1"/>
        <end position="22"/>
    </location>
</feature>
<gene>
    <name evidence="4" type="ORF">PVSEL_1203370</name>
</gene>
<dbReference type="VEuPathDB" id="PlasmoDB:PVPCR_1203700"/>
<feature type="coiled-coil region" evidence="1">
    <location>
        <begin position="1323"/>
        <end position="1350"/>
    </location>
</feature>
<evidence type="ECO:0000313" key="4">
    <source>
        <dbReference type="EMBL" id="CAD2110183.1"/>
    </source>
</evidence>
<dbReference type="PANTHER" id="PTHR24007">
    <property type="entry name" value="BRCA1-ASSOCIATED PROTEIN"/>
    <property type="match status" value="1"/>
</dbReference>
<dbReference type="InterPro" id="IPR001607">
    <property type="entry name" value="Znf_UBP"/>
</dbReference>